<dbReference type="HAMAP" id="MF_02090">
    <property type="entry name" value="NadE_glutamine_dep"/>
    <property type="match status" value="1"/>
</dbReference>
<comment type="similarity">
    <text evidence="9">Belongs to the NAD synthetase family.</text>
</comment>
<dbReference type="GO" id="GO:0005524">
    <property type="term" value="F:ATP binding"/>
    <property type="evidence" value="ECO:0007669"/>
    <property type="project" value="UniProtKB-UniRule"/>
</dbReference>
<comment type="pathway">
    <text evidence="1 7 8">Cofactor biosynthesis; NAD(+) biosynthesis; NAD(+) from deamido-NAD(+) (L-Gln route): step 1/1.</text>
</comment>
<dbReference type="InterPro" id="IPR014729">
    <property type="entry name" value="Rossmann-like_a/b/a_fold"/>
</dbReference>
<dbReference type="InterPro" id="IPR014445">
    <property type="entry name" value="Gln-dep_NAD_synthase"/>
</dbReference>
<reference evidence="11" key="1">
    <citation type="submission" date="2020-10" db="EMBL/GenBank/DDBJ databases">
        <authorList>
            <person name="Gilroy R."/>
        </authorList>
    </citation>
    <scope>NUCLEOTIDE SEQUENCE</scope>
    <source>
        <strain evidence="11">11167</strain>
    </source>
</reference>
<feature type="active site" description="For glutaminase activity" evidence="7">
    <location>
        <position position="115"/>
    </location>
</feature>
<dbReference type="SUPFAM" id="SSF52402">
    <property type="entry name" value="Adenine nucleotide alpha hydrolases-like"/>
    <property type="match status" value="1"/>
</dbReference>
<dbReference type="PROSITE" id="PS50263">
    <property type="entry name" value="CN_HYDROLASE"/>
    <property type="match status" value="1"/>
</dbReference>
<dbReference type="InterPro" id="IPR041856">
    <property type="entry name" value="NAD+_synth_C"/>
</dbReference>
<evidence type="ECO:0000256" key="5">
    <source>
        <dbReference type="ARBA" id="ARBA00022840"/>
    </source>
</evidence>
<dbReference type="PANTHER" id="PTHR23090">
    <property type="entry name" value="NH 3 /GLUTAMINE-DEPENDENT NAD + SYNTHETASE"/>
    <property type="match status" value="1"/>
</dbReference>
<dbReference type="Gene3D" id="3.40.50.620">
    <property type="entry name" value="HUPs"/>
    <property type="match status" value="1"/>
</dbReference>
<dbReference type="CDD" id="cd07570">
    <property type="entry name" value="GAT_Gln-NAD-synth"/>
    <property type="match status" value="1"/>
</dbReference>
<dbReference type="Pfam" id="PF00795">
    <property type="entry name" value="CN_hydrolase"/>
    <property type="match status" value="1"/>
</dbReference>
<evidence type="ECO:0000313" key="12">
    <source>
        <dbReference type="Proteomes" id="UP000823633"/>
    </source>
</evidence>
<dbReference type="GO" id="GO:0005737">
    <property type="term" value="C:cytoplasm"/>
    <property type="evidence" value="ECO:0007669"/>
    <property type="project" value="InterPro"/>
</dbReference>
<dbReference type="GO" id="GO:0009435">
    <property type="term" value="P:NAD+ biosynthetic process"/>
    <property type="evidence" value="ECO:0007669"/>
    <property type="project" value="UniProtKB-UniRule"/>
</dbReference>
<dbReference type="InterPro" id="IPR003010">
    <property type="entry name" value="C-N_Hydrolase"/>
</dbReference>
<feature type="binding site" evidence="7">
    <location>
        <position position="203"/>
    </location>
    <ligand>
        <name>L-glutamine</name>
        <dbReference type="ChEBI" id="CHEBI:58359"/>
    </ligand>
</feature>
<feature type="binding site" evidence="7">
    <location>
        <position position="596"/>
    </location>
    <ligand>
        <name>deamido-NAD(+)</name>
        <dbReference type="ChEBI" id="CHEBI:58437"/>
        <note>ligand shared between two neighboring subunits</note>
    </ligand>
</feature>
<feature type="binding site" evidence="7">
    <location>
        <position position="459"/>
    </location>
    <ligand>
        <name>ATP</name>
        <dbReference type="ChEBI" id="CHEBI:30616"/>
    </ligand>
</feature>
<feature type="binding site" evidence="7">
    <location>
        <begin position="469"/>
        <end position="472"/>
    </location>
    <ligand>
        <name>deamido-NAD(+)</name>
        <dbReference type="ChEBI" id="CHEBI:58437"/>
        <note>ligand shared between two neighboring subunits</note>
    </ligand>
</feature>
<comment type="catalytic activity">
    <reaction evidence="7 8">
        <text>deamido-NAD(+) + L-glutamine + ATP + H2O = L-glutamate + AMP + diphosphate + NAD(+) + H(+)</text>
        <dbReference type="Rhea" id="RHEA:24384"/>
        <dbReference type="ChEBI" id="CHEBI:15377"/>
        <dbReference type="ChEBI" id="CHEBI:15378"/>
        <dbReference type="ChEBI" id="CHEBI:29985"/>
        <dbReference type="ChEBI" id="CHEBI:30616"/>
        <dbReference type="ChEBI" id="CHEBI:33019"/>
        <dbReference type="ChEBI" id="CHEBI:57540"/>
        <dbReference type="ChEBI" id="CHEBI:58359"/>
        <dbReference type="ChEBI" id="CHEBI:58437"/>
        <dbReference type="ChEBI" id="CHEBI:456215"/>
        <dbReference type="EC" id="6.3.5.1"/>
    </reaction>
</comment>
<dbReference type="SUPFAM" id="SSF56317">
    <property type="entry name" value="Carbon-nitrogen hydrolase"/>
    <property type="match status" value="1"/>
</dbReference>
<keyword evidence="6 7" id="KW-0520">NAD</keyword>
<organism evidence="11 12">
    <name type="scientific">Candidatus Aphodenecus pullistercoris</name>
    <dbReference type="NCBI Taxonomy" id="2840669"/>
    <lineage>
        <taxon>Bacteria</taxon>
        <taxon>Pseudomonadati</taxon>
        <taxon>Spirochaetota</taxon>
        <taxon>Spirochaetia</taxon>
        <taxon>Spirochaetales</taxon>
        <taxon>Candidatus Aphodenecus</taxon>
    </lineage>
</organism>
<dbReference type="InterPro" id="IPR022310">
    <property type="entry name" value="NAD/GMP_synthase"/>
</dbReference>
<dbReference type="EMBL" id="JADIMU010000029">
    <property type="protein sequence ID" value="MBO8443023.1"/>
    <property type="molecule type" value="Genomic_DNA"/>
</dbReference>
<evidence type="ECO:0000256" key="3">
    <source>
        <dbReference type="ARBA" id="ARBA00022598"/>
    </source>
</evidence>
<dbReference type="Gene3D" id="1.10.10.1140">
    <property type="entry name" value="Glutamine-dependent NAD+ synthetase, C-terminal domain"/>
    <property type="match status" value="1"/>
</dbReference>
<dbReference type="EC" id="6.3.5.1" evidence="7 8"/>
<comment type="caution">
    <text evidence="11">The sequence shown here is derived from an EMBL/GenBank/DDBJ whole genome shotgun (WGS) entry which is preliminary data.</text>
</comment>
<dbReference type="NCBIfam" id="NF002730">
    <property type="entry name" value="PRK02628.1"/>
    <property type="match status" value="1"/>
</dbReference>
<feature type="binding site" evidence="7">
    <location>
        <position position="121"/>
    </location>
    <ligand>
        <name>L-glutamine</name>
        <dbReference type="ChEBI" id="CHEBI:58359"/>
    </ligand>
</feature>
<dbReference type="Proteomes" id="UP000823633">
    <property type="component" value="Unassembled WGS sequence"/>
</dbReference>
<evidence type="ECO:0000256" key="6">
    <source>
        <dbReference type="ARBA" id="ARBA00023027"/>
    </source>
</evidence>
<feature type="active site" description="Proton acceptor; for glutaminase activity" evidence="7">
    <location>
        <position position="46"/>
    </location>
</feature>
<comment type="similarity">
    <text evidence="2 7 8">In the C-terminal section; belongs to the NAD synthetase family.</text>
</comment>
<evidence type="ECO:0000256" key="8">
    <source>
        <dbReference type="PIRNR" id="PIRNR006630"/>
    </source>
</evidence>
<accession>A0A9D9E8L2</accession>
<feature type="domain" description="CN hydrolase" evidence="10">
    <location>
        <begin position="6"/>
        <end position="268"/>
    </location>
</feature>
<feature type="binding site" evidence="7">
    <location>
        <position position="197"/>
    </location>
    <ligand>
        <name>L-glutamine</name>
        <dbReference type="ChEBI" id="CHEBI:58359"/>
    </ligand>
</feature>
<keyword evidence="4 7" id="KW-0547">Nucleotide-binding</keyword>
<feature type="binding site" evidence="7">
    <location>
        <begin position="349"/>
        <end position="356"/>
    </location>
    <ligand>
        <name>ATP</name>
        <dbReference type="ChEBI" id="CHEBI:30616"/>
    </ligand>
</feature>
<feature type="binding site" evidence="7">
    <location>
        <position position="464"/>
    </location>
    <ligand>
        <name>deamido-NAD(+)</name>
        <dbReference type="ChEBI" id="CHEBI:58437"/>
        <note>ligand shared between two neighboring subunits</note>
    </ligand>
</feature>
<evidence type="ECO:0000313" key="11">
    <source>
        <dbReference type="EMBL" id="MBO8443023.1"/>
    </source>
</evidence>
<keyword evidence="5 7" id="KW-0067">ATP-binding</keyword>
<dbReference type="PIRSF" id="PIRSF006630">
    <property type="entry name" value="NADS_GAT"/>
    <property type="match status" value="1"/>
</dbReference>
<sequence>MRDGYLKVGAVSPVVSVAGVSANVERTVKAIRMAEDKGIKVLVLPELGLTGYTLGDLVFSQDLLAAASDGLAKVASSTAHSDVLAVVGLPYAHKGKLYNVAAVVHHGSVLAIIPKTNIPSYGEFYEGRWFSPSPEGVDQTLFEGKAVPFGADIIIRSHSLPSFALSVEICEDLWVPQSPGSRHALAGATLIANLSASDELIGKDSYRRSLVSMESAKSIAAYIYANAGEGESTTDMVFAGHSLIAENGRILAEHFLAGDQILESEVDLSFLESERMKHSTFSVADGDHLTVWTDFKVEETVLTRTYPRFPFVPDDRKEVEERCERIVTLQALGLKKRLEHTHARTAVIGLSGGLDSTLALLVTVRAFDMLSRERKDILAITMPCFGTTKRTRGNAEELALALGVSFEEVDIKASVLRHFEDIGQSPDRLDVTYENGQARERTQVLMDKANMTGGLVIGTGDLSELALGWATYNGDHMSMYGVNASVPKTLVRYLVGWFASCDFSGAGKVLSDILATPVSPELLPAKADGHISQVTEDLVGPYELHDFFLYHFVRCSFTKEKIRRIAYRTFEGVYDEATIDKWLDNFFRRFVGQQFKRSCLPDGPKVGTLTLSPRGDWRMPSDASASLWL</sequence>
<proteinExistence type="inferred from homology"/>
<dbReference type="GO" id="GO:0004359">
    <property type="term" value="F:glutaminase activity"/>
    <property type="evidence" value="ECO:0007669"/>
    <property type="project" value="InterPro"/>
</dbReference>
<dbReference type="InterPro" id="IPR036526">
    <property type="entry name" value="C-N_Hydrolase_sf"/>
</dbReference>
<evidence type="ECO:0000259" key="10">
    <source>
        <dbReference type="PROSITE" id="PS50263"/>
    </source>
</evidence>
<reference evidence="11" key="2">
    <citation type="journal article" date="2021" name="PeerJ">
        <title>Extensive microbial diversity within the chicken gut microbiome revealed by metagenomics and culture.</title>
        <authorList>
            <person name="Gilroy R."/>
            <person name="Ravi A."/>
            <person name="Getino M."/>
            <person name="Pursley I."/>
            <person name="Horton D.L."/>
            <person name="Alikhan N.F."/>
            <person name="Baker D."/>
            <person name="Gharbi K."/>
            <person name="Hall N."/>
            <person name="Watson M."/>
            <person name="Adriaenssens E.M."/>
            <person name="Foster-Nyarko E."/>
            <person name="Jarju S."/>
            <person name="Secka A."/>
            <person name="Antonio M."/>
            <person name="Oren A."/>
            <person name="Chaudhuri R.R."/>
            <person name="La Ragione R."/>
            <person name="Hildebrand F."/>
            <person name="Pallen M.J."/>
        </authorList>
    </citation>
    <scope>NUCLEOTIDE SEQUENCE</scope>
    <source>
        <strain evidence="11">11167</strain>
    </source>
</reference>
<dbReference type="GO" id="GO:0003952">
    <property type="term" value="F:NAD+ synthase (glutamine-hydrolyzing) activity"/>
    <property type="evidence" value="ECO:0007669"/>
    <property type="project" value="UniProtKB-UniRule"/>
</dbReference>
<dbReference type="CDD" id="cd00553">
    <property type="entry name" value="NAD_synthase"/>
    <property type="match status" value="1"/>
</dbReference>
<evidence type="ECO:0000256" key="7">
    <source>
        <dbReference type="HAMAP-Rule" id="MF_02090"/>
    </source>
</evidence>
<dbReference type="PANTHER" id="PTHR23090:SF9">
    <property type="entry name" value="GLUTAMINE-DEPENDENT NAD(+) SYNTHETASE"/>
    <property type="match status" value="1"/>
</dbReference>
<evidence type="ECO:0000256" key="9">
    <source>
        <dbReference type="RuleBase" id="RU003811"/>
    </source>
</evidence>
<dbReference type="Gene3D" id="3.60.110.10">
    <property type="entry name" value="Carbon-nitrogen hydrolase"/>
    <property type="match status" value="1"/>
</dbReference>
<evidence type="ECO:0000256" key="1">
    <source>
        <dbReference type="ARBA" id="ARBA00005188"/>
    </source>
</evidence>
<dbReference type="Pfam" id="PF02540">
    <property type="entry name" value="NAD_synthase"/>
    <property type="match status" value="1"/>
</dbReference>
<evidence type="ECO:0000256" key="2">
    <source>
        <dbReference type="ARBA" id="ARBA00007145"/>
    </source>
</evidence>
<name>A0A9D9E8L2_9SPIR</name>
<protein>
    <recommendedName>
        <fullName evidence="7 8">Glutamine-dependent NAD(+) synthetase</fullName>
        <ecNumber evidence="7 8">6.3.5.1</ecNumber>
    </recommendedName>
    <alternativeName>
        <fullName evidence="7 8">NAD(+) synthase [glutamine-hydrolyzing]</fullName>
    </alternativeName>
</protein>
<keyword evidence="3 7" id="KW-0436">Ligase</keyword>
<dbReference type="InterPro" id="IPR003694">
    <property type="entry name" value="NAD_synthase"/>
</dbReference>
<gene>
    <name evidence="7" type="primary">nadE</name>
    <name evidence="11" type="ORF">IAC42_04615</name>
</gene>
<evidence type="ECO:0000256" key="4">
    <source>
        <dbReference type="ARBA" id="ARBA00022741"/>
    </source>
</evidence>
<dbReference type="GO" id="GO:0008795">
    <property type="term" value="F:NAD+ synthase activity"/>
    <property type="evidence" value="ECO:0007669"/>
    <property type="project" value="UniProtKB-UniRule"/>
</dbReference>
<dbReference type="AlphaFoldDB" id="A0A9D9E8L2"/>
<dbReference type="NCBIfam" id="TIGR00552">
    <property type="entry name" value="nadE"/>
    <property type="match status" value="1"/>
</dbReference>
<comment type="function">
    <text evidence="7">Catalyzes the ATP-dependent amidation of deamido-NAD to form NAD. Uses L-glutamine as a nitrogen source.</text>
</comment>
<feature type="binding site" evidence="7">
    <location>
        <position position="435"/>
    </location>
    <ligand>
        <name>deamido-NAD(+)</name>
        <dbReference type="ChEBI" id="CHEBI:58437"/>
        <note>ligand shared between two neighboring subunits</note>
    </ligand>
</feature>
<feature type="active site" description="Nucleophile; for glutaminase activity" evidence="7">
    <location>
        <position position="170"/>
    </location>
</feature>